<dbReference type="RefSeq" id="WP_005015326.1">
    <property type="nucleotide sequence ID" value="NZ_BKHE01000165.1"/>
</dbReference>
<dbReference type="EMBL" id="VFBM01000002">
    <property type="protein sequence ID" value="TNX93572.1"/>
    <property type="molecule type" value="Genomic_DNA"/>
</dbReference>
<protein>
    <submittedName>
        <fullName evidence="1">Uncharacterized protein</fullName>
    </submittedName>
</protein>
<proteinExistence type="predicted"/>
<evidence type="ECO:0000313" key="2">
    <source>
        <dbReference type="Proteomes" id="UP000314285"/>
    </source>
</evidence>
<sequence length="99" mass="10405">MSGSGGGGGTPIPDFQSCEDLTINVQLSSPKEAIISKLTEGDILRIGFESNNITTVYAFYEDDIAGGIAAPVIGKLRECLRSGTKYQGRVSSQSRTSSS</sequence>
<gene>
    <name evidence="1" type="ORF">FHY67_03790</name>
</gene>
<organism evidence="1 2">
    <name type="scientific">Acinetobacter radioresistens</name>
    <dbReference type="NCBI Taxonomy" id="40216"/>
    <lineage>
        <taxon>Bacteria</taxon>
        <taxon>Pseudomonadati</taxon>
        <taxon>Pseudomonadota</taxon>
        <taxon>Gammaproteobacteria</taxon>
        <taxon>Moraxellales</taxon>
        <taxon>Moraxellaceae</taxon>
        <taxon>Acinetobacter</taxon>
    </lineage>
</organism>
<reference evidence="1 2" key="1">
    <citation type="submission" date="2019-06" db="EMBL/GenBank/DDBJ databases">
        <title>Genome of Acinetobacter radioresistens APH1, a phenol degrading strain.</title>
        <authorList>
            <person name="Liu Y."/>
        </authorList>
    </citation>
    <scope>NUCLEOTIDE SEQUENCE [LARGE SCALE GENOMIC DNA]</scope>
    <source>
        <strain evidence="1 2">APH1</strain>
    </source>
</reference>
<comment type="caution">
    <text evidence="1">The sequence shown here is derived from an EMBL/GenBank/DDBJ whole genome shotgun (WGS) entry which is preliminary data.</text>
</comment>
<evidence type="ECO:0000313" key="1">
    <source>
        <dbReference type="EMBL" id="TNX93572.1"/>
    </source>
</evidence>
<dbReference type="AlphaFoldDB" id="A0A8H2K1G7"/>
<accession>A0A8H2K1G7</accession>
<name>A0A8H2K1G7_ACIRA</name>
<dbReference type="Proteomes" id="UP000314285">
    <property type="component" value="Unassembled WGS sequence"/>
</dbReference>